<sequence>METDALHSWLLAWALTAPRILVAFALLPILTDPIVPRTLRNGIIMIMSLFILPLTHEQFLNIELDMLHLLGILVKEGVIGLLLGYTLSVPFWAVKAAGFLIDMQRGVMSALFFSPVTANMVSPLGGLFSLLLTTLLLVSGGFLILLQTLYFSYQTWPIDQFYPRITLEVTTFFLQQLDLLLYTSVLIAGPFLGAMFLVDFGLGIVGRFLPQLNVFLAAMPVKSGLTFFMLTLYISFLADYLKEGFFKMGNNLPLLDALLR</sequence>
<accession>A0ABX7WTJ0</accession>
<proteinExistence type="inferred from homology"/>
<evidence type="ECO:0000256" key="1">
    <source>
        <dbReference type="ARBA" id="ARBA00004651"/>
    </source>
</evidence>
<evidence type="ECO:0000256" key="3">
    <source>
        <dbReference type="ARBA" id="ARBA00022475"/>
    </source>
</evidence>
<evidence type="ECO:0000256" key="5">
    <source>
        <dbReference type="ARBA" id="ARBA00022989"/>
    </source>
</evidence>
<evidence type="ECO:0000313" key="9">
    <source>
        <dbReference type="Proteomes" id="UP000672039"/>
    </source>
</evidence>
<reference evidence="8 9" key="1">
    <citation type="submission" date="2021-04" db="EMBL/GenBank/DDBJ databases">
        <title>Genomics, taxonomy and metabolism of representatives of sulfur bacteria of the genus Thiothrix: Thiothrix fructosivorans QT, Thiothrix unzii A1T and three new species, Thiothrix subterranea sp. nov., Thiothrix litoralis sp. nov. and 'Candidatus Thiothrix anitrata' sp. nov.</title>
        <authorList>
            <person name="Ravin N.V."/>
            <person name="Smolyakov D."/>
            <person name="Rudenko T.S."/>
            <person name="Mardanov A.V."/>
            <person name="Beletsky A.V."/>
            <person name="Markov N.D."/>
            <person name="Fomenkov A.I."/>
            <person name="Roberts R.J."/>
            <person name="Karnachuk O.V."/>
            <person name="Novikov A."/>
            <person name="Grabovich M.Y."/>
        </authorList>
    </citation>
    <scope>NUCLEOTIDE SEQUENCE [LARGE SCALE GENOMIC DNA]</scope>
    <source>
        <strain evidence="8 9">AS</strain>
    </source>
</reference>
<dbReference type="PRINTS" id="PR00953">
    <property type="entry name" value="TYPE3IMRPROT"/>
</dbReference>
<feature type="transmembrane region" description="Helical" evidence="7">
    <location>
        <begin position="214"/>
        <end position="238"/>
    </location>
</feature>
<comment type="similarity">
    <text evidence="2 7">Belongs to the FliR/MopE/SpaR family.</text>
</comment>
<dbReference type="Pfam" id="PF01311">
    <property type="entry name" value="Bac_export_1"/>
    <property type="match status" value="1"/>
</dbReference>
<dbReference type="EMBL" id="CP072801">
    <property type="protein sequence ID" value="QTR46557.1"/>
    <property type="molecule type" value="Genomic_DNA"/>
</dbReference>
<dbReference type="NCBIfam" id="TIGR01401">
    <property type="entry name" value="fliR_like_III"/>
    <property type="match status" value="1"/>
</dbReference>
<feature type="transmembrane region" description="Helical" evidence="7">
    <location>
        <begin position="42"/>
        <end position="59"/>
    </location>
</feature>
<organism evidence="8 9">
    <name type="scientific">Thiothrix litoralis</name>
    <dbReference type="NCBI Taxonomy" id="2891210"/>
    <lineage>
        <taxon>Bacteria</taxon>
        <taxon>Pseudomonadati</taxon>
        <taxon>Pseudomonadota</taxon>
        <taxon>Gammaproteobacteria</taxon>
        <taxon>Thiotrichales</taxon>
        <taxon>Thiotrichaceae</taxon>
        <taxon>Thiothrix</taxon>
    </lineage>
</organism>
<keyword evidence="9" id="KW-1185">Reference proteome</keyword>
<dbReference type="PANTHER" id="PTHR30065">
    <property type="entry name" value="FLAGELLAR BIOSYNTHETIC PROTEIN FLIR"/>
    <property type="match status" value="1"/>
</dbReference>
<dbReference type="InterPro" id="IPR002010">
    <property type="entry name" value="T3SS_IM_R"/>
</dbReference>
<evidence type="ECO:0000256" key="6">
    <source>
        <dbReference type="ARBA" id="ARBA00023136"/>
    </source>
</evidence>
<keyword evidence="6 7" id="KW-0472">Membrane</keyword>
<dbReference type="InterPro" id="IPR006304">
    <property type="entry name" value="T3SS_SpaR/YscT"/>
</dbReference>
<keyword evidence="3 7" id="KW-1003">Cell membrane</keyword>
<dbReference type="RefSeq" id="WP_210222890.1">
    <property type="nucleotide sequence ID" value="NZ_CP072801.1"/>
</dbReference>
<feature type="transmembrane region" description="Helical" evidence="7">
    <location>
        <begin position="79"/>
        <end position="101"/>
    </location>
</feature>
<gene>
    <name evidence="8" type="primary">sctT</name>
    <name evidence="8" type="ORF">J9253_00925</name>
</gene>
<evidence type="ECO:0000256" key="4">
    <source>
        <dbReference type="ARBA" id="ARBA00022692"/>
    </source>
</evidence>
<evidence type="ECO:0000256" key="7">
    <source>
        <dbReference type="RuleBase" id="RU362072"/>
    </source>
</evidence>
<dbReference type="PANTHER" id="PTHR30065:SF1">
    <property type="entry name" value="SURFACE PRESENTATION OF ANTIGENS PROTEIN SPAR"/>
    <property type="match status" value="1"/>
</dbReference>
<name>A0ABX7WTJ0_9GAMM</name>
<keyword evidence="5 7" id="KW-1133">Transmembrane helix</keyword>
<evidence type="ECO:0000256" key="2">
    <source>
        <dbReference type="ARBA" id="ARBA00009772"/>
    </source>
</evidence>
<dbReference type="Proteomes" id="UP000672039">
    <property type="component" value="Chromosome"/>
</dbReference>
<comment type="subcellular location">
    <subcellularLocation>
        <location evidence="1 7">Cell membrane</location>
        <topology evidence="1 7">Multi-pass membrane protein</topology>
    </subcellularLocation>
</comment>
<protein>
    <submittedName>
        <fullName evidence="8">Type III secretion system export apparatus subunit SctT</fullName>
    </submittedName>
</protein>
<feature type="transmembrane region" description="Helical" evidence="7">
    <location>
        <begin position="6"/>
        <end position="30"/>
    </location>
</feature>
<evidence type="ECO:0000313" key="8">
    <source>
        <dbReference type="EMBL" id="QTR46557.1"/>
    </source>
</evidence>
<feature type="transmembrane region" description="Helical" evidence="7">
    <location>
        <begin position="179"/>
        <end position="202"/>
    </location>
</feature>
<feature type="transmembrane region" description="Helical" evidence="7">
    <location>
        <begin position="121"/>
        <end position="146"/>
    </location>
</feature>
<keyword evidence="4 7" id="KW-0812">Transmembrane</keyword>